<dbReference type="Gene3D" id="1.10.150.80">
    <property type="entry name" value="HRDC domain"/>
    <property type="match status" value="1"/>
</dbReference>
<dbReference type="InterPro" id="IPR002562">
    <property type="entry name" value="3'-5'_exonuclease_dom"/>
</dbReference>
<dbReference type="EMBL" id="CACVAY010000056">
    <property type="protein sequence ID" value="CAA6812503.1"/>
    <property type="molecule type" value="Genomic_DNA"/>
</dbReference>
<dbReference type="SMART" id="SM00474">
    <property type="entry name" value="35EXOc"/>
    <property type="match status" value="1"/>
</dbReference>
<organism evidence="8">
    <name type="scientific">uncultured Thiotrichaceae bacterium</name>
    <dbReference type="NCBI Taxonomy" id="298394"/>
    <lineage>
        <taxon>Bacteria</taxon>
        <taxon>Pseudomonadati</taxon>
        <taxon>Pseudomonadota</taxon>
        <taxon>Gammaproteobacteria</taxon>
        <taxon>Thiotrichales</taxon>
        <taxon>Thiotrichaceae</taxon>
        <taxon>environmental samples</taxon>
    </lineage>
</organism>
<comment type="cofactor">
    <cofactor evidence="6">
        <name>a divalent metal cation</name>
        <dbReference type="ChEBI" id="CHEBI:60240"/>
    </cofactor>
</comment>
<name>A0A6S6TBP6_9GAMM</name>
<evidence type="ECO:0000256" key="1">
    <source>
        <dbReference type="ARBA" id="ARBA00022490"/>
    </source>
</evidence>
<dbReference type="GO" id="GO:0033890">
    <property type="term" value="F:ribonuclease D activity"/>
    <property type="evidence" value="ECO:0007669"/>
    <property type="project" value="UniProtKB-UniRule"/>
</dbReference>
<protein>
    <recommendedName>
        <fullName evidence="6">Ribonuclease D</fullName>
        <shortName evidence="6">RNase D</shortName>
        <ecNumber evidence="6">3.1.13.5</ecNumber>
    </recommendedName>
</protein>
<evidence type="ECO:0000256" key="2">
    <source>
        <dbReference type="ARBA" id="ARBA00022694"/>
    </source>
</evidence>
<dbReference type="EC" id="3.1.13.5" evidence="6"/>
<dbReference type="GO" id="GO:0000166">
    <property type="term" value="F:nucleotide binding"/>
    <property type="evidence" value="ECO:0007669"/>
    <property type="project" value="InterPro"/>
</dbReference>
<sequence>MYEYIDSEDQLRSFVNDIKDVDWIALDTEFIREKHYYAELCLVQVATKDRLVCIDPMAIKDLSAFAEILNNSKIIKVLHAAFQDLEIFYNLFERVPAPIFDSQLAAAVLGIGDQIGYARLIQDCLKVQLEKSQSRTNWAQRPLSTKQLDYAIDDVRYLREVYPMLIEKLEKLGRTTWLDKDFDYLTEASTYEADLRTIWQKVKGSQRLKPKQLAVLRELGDWRESMAIKKNLPRRWMASDDVLLEIAQQMPQQPSDFSHFRGLNENNPHIKDWIQCVEIGLAVPDDEWPRIAKFNKPTEQQALLIDLLMLIVRHQGVANNISPAVIAGRKRVEKMLLAGETSLSNDWRGHLVNEQFQEVLTGEAKISVEDARKVVIN</sequence>
<dbReference type="InterPro" id="IPR036397">
    <property type="entry name" value="RNaseH_sf"/>
</dbReference>
<dbReference type="GO" id="GO:0005737">
    <property type="term" value="C:cytoplasm"/>
    <property type="evidence" value="ECO:0007669"/>
    <property type="project" value="UniProtKB-SubCell"/>
</dbReference>
<dbReference type="SUPFAM" id="SSF53098">
    <property type="entry name" value="Ribonuclease H-like"/>
    <property type="match status" value="1"/>
</dbReference>
<dbReference type="Gene3D" id="3.30.420.10">
    <property type="entry name" value="Ribonuclease H-like superfamily/Ribonuclease H"/>
    <property type="match status" value="1"/>
</dbReference>
<dbReference type="GO" id="GO:0003676">
    <property type="term" value="F:nucleic acid binding"/>
    <property type="evidence" value="ECO:0007669"/>
    <property type="project" value="InterPro"/>
</dbReference>
<gene>
    <name evidence="6" type="primary">rnd</name>
    <name evidence="8" type="ORF">HELGO_WM14722</name>
</gene>
<dbReference type="GO" id="GO:0042780">
    <property type="term" value="P:tRNA 3'-end processing"/>
    <property type="evidence" value="ECO:0007669"/>
    <property type="project" value="UniProtKB-UniRule"/>
</dbReference>
<dbReference type="PROSITE" id="PS50967">
    <property type="entry name" value="HRDC"/>
    <property type="match status" value="1"/>
</dbReference>
<dbReference type="InterPro" id="IPR012337">
    <property type="entry name" value="RNaseH-like_sf"/>
</dbReference>
<comment type="function">
    <text evidence="6">Exonuclease involved in the 3' processing of various precursor tRNAs. Initiates hydrolysis at the 3'-terminus of an RNA molecule and releases 5'-mononucleotides.</text>
</comment>
<dbReference type="CDD" id="cd06142">
    <property type="entry name" value="RNaseD_exo"/>
    <property type="match status" value="1"/>
</dbReference>
<comment type="subcellular location">
    <subcellularLocation>
        <location evidence="6">Cytoplasm</location>
    </subcellularLocation>
</comment>
<evidence type="ECO:0000256" key="6">
    <source>
        <dbReference type="HAMAP-Rule" id="MF_01899"/>
    </source>
</evidence>
<feature type="domain" description="HRDC" evidence="7">
    <location>
        <begin position="209"/>
        <end position="287"/>
    </location>
</feature>
<dbReference type="InterPro" id="IPR051086">
    <property type="entry name" value="RNase_D-like"/>
</dbReference>
<keyword evidence="3 6" id="KW-0540">Nuclease</keyword>
<dbReference type="InterPro" id="IPR010997">
    <property type="entry name" value="HRDC-like_sf"/>
</dbReference>
<keyword evidence="5 6" id="KW-0269">Exonuclease</keyword>
<dbReference type="InterPro" id="IPR044876">
    <property type="entry name" value="HRDC_dom_sf"/>
</dbReference>
<dbReference type="InterPro" id="IPR006292">
    <property type="entry name" value="RNase_D"/>
</dbReference>
<evidence type="ECO:0000256" key="4">
    <source>
        <dbReference type="ARBA" id="ARBA00022801"/>
    </source>
</evidence>
<dbReference type="Pfam" id="PF00570">
    <property type="entry name" value="HRDC"/>
    <property type="match status" value="1"/>
</dbReference>
<dbReference type="InterPro" id="IPR002121">
    <property type="entry name" value="HRDC_dom"/>
</dbReference>
<keyword evidence="2 6" id="KW-0819">tRNA processing</keyword>
<dbReference type="PANTHER" id="PTHR47649">
    <property type="entry name" value="RIBONUCLEASE D"/>
    <property type="match status" value="1"/>
</dbReference>
<dbReference type="NCBIfam" id="TIGR01388">
    <property type="entry name" value="rnd"/>
    <property type="match status" value="1"/>
</dbReference>
<keyword evidence="4 6" id="KW-0378">Hydrolase</keyword>
<accession>A0A6S6TBP6</accession>
<comment type="similarity">
    <text evidence="6">Belongs to the RNase D family.</text>
</comment>
<keyword evidence="1 6" id="KW-0963">Cytoplasm</keyword>
<evidence type="ECO:0000256" key="5">
    <source>
        <dbReference type="ARBA" id="ARBA00022839"/>
    </source>
</evidence>
<dbReference type="SUPFAM" id="SSF47819">
    <property type="entry name" value="HRDC-like"/>
    <property type="match status" value="1"/>
</dbReference>
<dbReference type="AlphaFoldDB" id="A0A6S6TBP6"/>
<evidence type="ECO:0000259" key="7">
    <source>
        <dbReference type="PROSITE" id="PS50967"/>
    </source>
</evidence>
<evidence type="ECO:0000256" key="3">
    <source>
        <dbReference type="ARBA" id="ARBA00022722"/>
    </source>
</evidence>
<proteinExistence type="inferred from homology"/>
<dbReference type="PANTHER" id="PTHR47649:SF1">
    <property type="entry name" value="RIBONUCLEASE D"/>
    <property type="match status" value="1"/>
</dbReference>
<dbReference type="GO" id="GO:0008408">
    <property type="term" value="F:3'-5' exonuclease activity"/>
    <property type="evidence" value="ECO:0007669"/>
    <property type="project" value="InterPro"/>
</dbReference>
<comment type="catalytic activity">
    <reaction evidence="6">
        <text>Exonucleolytic cleavage that removes extra residues from the 3'-terminus of tRNA to produce 5'-mononucleotides.</text>
        <dbReference type="EC" id="3.1.13.5"/>
    </reaction>
</comment>
<dbReference type="HAMAP" id="MF_01899">
    <property type="entry name" value="RNase_D"/>
    <property type="match status" value="1"/>
</dbReference>
<dbReference type="Pfam" id="PF01612">
    <property type="entry name" value="DNA_pol_A_exo1"/>
    <property type="match status" value="1"/>
</dbReference>
<evidence type="ECO:0000313" key="8">
    <source>
        <dbReference type="EMBL" id="CAA6812503.1"/>
    </source>
</evidence>
<reference evidence="8" key="1">
    <citation type="submission" date="2020-01" db="EMBL/GenBank/DDBJ databases">
        <authorList>
            <person name="Meier V. D."/>
            <person name="Meier V D."/>
        </authorList>
    </citation>
    <scope>NUCLEOTIDE SEQUENCE</scope>
    <source>
        <strain evidence="8">HLG_WM_MAG_07</strain>
    </source>
</reference>
<dbReference type="SMART" id="SM00341">
    <property type="entry name" value="HRDC"/>
    <property type="match status" value="1"/>
</dbReference>